<dbReference type="EMBL" id="MG744354">
    <property type="protein sequence ID" value="AUV57252.1"/>
    <property type="molecule type" value="Genomic_DNA"/>
</dbReference>
<dbReference type="KEGG" id="vg:54988086"/>
<dbReference type="GeneID" id="54988086"/>
<protein>
    <submittedName>
        <fullName evidence="1">Uncharacterized protein</fullName>
    </submittedName>
</protein>
<accession>A0A2K9V556</accession>
<reference evidence="1 2" key="1">
    <citation type="submission" date="2017-12" db="EMBL/GenBank/DDBJ databases">
        <title>Lactobacillus phages that infect wine-derived L. plantarum strains.</title>
        <authorList>
            <person name="Kyrkou I."/>
            <person name="Hestbjerg Hansen L."/>
        </authorList>
    </citation>
    <scope>NUCLEOTIDE SEQUENCE [LARGE SCALE GENOMIC DNA]</scope>
</reference>
<dbReference type="Proteomes" id="UP000241743">
    <property type="component" value="Segment"/>
</dbReference>
<evidence type="ECO:0000313" key="2">
    <source>
        <dbReference type="Proteomes" id="UP000241743"/>
    </source>
</evidence>
<sequence>MSKKDCKKGIVKMKLFKVLVAVVAGMTLTVATVNTVKASQTKHVRTTKRVRRTAKKRTAKKRVAVKKQVKRVKAKKQVKRPYNKPQAARPNYAYILTQGRGHVINLTNTGRTENLYRVAVQEYQHTTSYYMALNPHQTWTIKKPRLFCVTVRRVSKADEKRNADPRNHYIPLGIRSTEKTLWSH</sequence>
<evidence type="ECO:0000313" key="1">
    <source>
        <dbReference type="EMBL" id="AUV57252.1"/>
    </source>
</evidence>
<keyword evidence="2" id="KW-1185">Reference proteome</keyword>
<name>A0A2K9V556_9CAUD</name>
<organism evidence="1 2">
    <name type="scientific">Lactobacillus phage Satyr</name>
    <dbReference type="NCBI Taxonomy" id="2070201"/>
    <lineage>
        <taxon>Viruses</taxon>
        <taxon>Duplodnaviria</taxon>
        <taxon>Heunggongvirae</taxon>
        <taxon>Uroviricota</taxon>
        <taxon>Caudoviricetes</taxon>
        <taxon>Tybeckvirinae</taxon>
        <taxon>Maenadvirus</taxon>
        <taxon>Maenadvirus satyr</taxon>
    </lineage>
</organism>
<proteinExistence type="predicted"/>
<dbReference type="RefSeq" id="YP_009797663.1">
    <property type="nucleotide sequence ID" value="NC_047918.1"/>
</dbReference>